<reference evidence="2" key="1">
    <citation type="submission" date="2013-09" db="EMBL/GenBank/DDBJ databases">
        <title>Corchorus olitorius genome sequencing.</title>
        <authorList>
            <person name="Alam M."/>
            <person name="Haque M.S."/>
            <person name="Islam M.S."/>
            <person name="Emdad E.M."/>
            <person name="Islam M.M."/>
            <person name="Ahmed B."/>
            <person name="Halim A."/>
            <person name="Hossen Q.M.M."/>
            <person name="Hossain M.Z."/>
            <person name="Ahmed R."/>
            <person name="Khan M.M."/>
            <person name="Islam R."/>
            <person name="Rashid M.M."/>
            <person name="Khan S.A."/>
            <person name="Rahman M.S."/>
            <person name="Alam M."/>
            <person name="Yahiya A.S."/>
            <person name="Khan M.S."/>
            <person name="Azam M.S."/>
            <person name="Haque T."/>
            <person name="Lashkar M.Z.H."/>
            <person name="Akhand A.I."/>
            <person name="Morshed G."/>
            <person name="Roy S."/>
            <person name="Uddin K.S."/>
            <person name="Rabeya T."/>
            <person name="Hossain A.S."/>
            <person name="Chowdhury A."/>
            <person name="Snigdha A.R."/>
            <person name="Mortoza M.S."/>
            <person name="Matin S.A."/>
            <person name="Hoque S.M.E."/>
            <person name="Islam M.K."/>
            <person name="Roy D.K."/>
            <person name="Haider R."/>
            <person name="Moosa M.M."/>
            <person name="Elias S.M."/>
            <person name="Hasan A.M."/>
            <person name="Jahan S."/>
            <person name="Shafiuddin M."/>
            <person name="Mahmood N."/>
            <person name="Shommy N.S."/>
        </authorList>
    </citation>
    <scope>NUCLEOTIDE SEQUENCE [LARGE SCALE GENOMIC DNA]</scope>
    <source>
        <strain evidence="2">cv. O-4</strain>
    </source>
</reference>
<accession>A0A1R3IL73</accession>
<keyword evidence="2" id="KW-1185">Reference proteome</keyword>
<comment type="caution">
    <text evidence="1">The sequence shown here is derived from an EMBL/GenBank/DDBJ whole genome shotgun (WGS) entry which is preliminary data.</text>
</comment>
<proteinExistence type="predicted"/>
<dbReference type="AlphaFoldDB" id="A0A1R3IL73"/>
<dbReference type="EMBL" id="AWUE01017994">
    <property type="protein sequence ID" value="OMO83310.1"/>
    <property type="molecule type" value="Genomic_DNA"/>
</dbReference>
<protein>
    <submittedName>
        <fullName evidence="1">Uncharacterized protein</fullName>
    </submittedName>
</protein>
<gene>
    <name evidence="1" type="ORF">COLO4_22601</name>
</gene>
<dbReference type="Proteomes" id="UP000187203">
    <property type="component" value="Unassembled WGS sequence"/>
</dbReference>
<sequence>MAQCVSGGRFCYVTFDQDVKAQAKTIGAES</sequence>
<name>A0A1R3IL73_9ROSI</name>
<evidence type="ECO:0000313" key="2">
    <source>
        <dbReference type="Proteomes" id="UP000187203"/>
    </source>
</evidence>
<evidence type="ECO:0000313" key="1">
    <source>
        <dbReference type="EMBL" id="OMO83310.1"/>
    </source>
</evidence>
<organism evidence="1 2">
    <name type="scientific">Corchorus olitorius</name>
    <dbReference type="NCBI Taxonomy" id="93759"/>
    <lineage>
        <taxon>Eukaryota</taxon>
        <taxon>Viridiplantae</taxon>
        <taxon>Streptophyta</taxon>
        <taxon>Embryophyta</taxon>
        <taxon>Tracheophyta</taxon>
        <taxon>Spermatophyta</taxon>
        <taxon>Magnoliopsida</taxon>
        <taxon>eudicotyledons</taxon>
        <taxon>Gunneridae</taxon>
        <taxon>Pentapetalae</taxon>
        <taxon>rosids</taxon>
        <taxon>malvids</taxon>
        <taxon>Malvales</taxon>
        <taxon>Malvaceae</taxon>
        <taxon>Grewioideae</taxon>
        <taxon>Apeibeae</taxon>
        <taxon>Corchorus</taxon>
    </lineage>
</organism>